<dbReference type="PANTHER" id="PTHR11228:SF7">
    <property type="entry name" value="PQQA PEPTIDE CYCLASE"/>
    <property type="match status" value="1"/>
</dbReference>
<evidence type="ECO:0000259" key="6">
    <source>
        <dbReference type="Pfam" id="PF04055"/>
    </source>
</evidence>
<dbReference type="Proteomes" id="UP001161064">
    <property type="component" value="Unassembled WGS sequence"/>
</dbReference>
<sequence length="312" mass="34560">MALYPTQKFQDQDRTAKGEPRARVTFEGFKTLWFNTGTLCNITCVNCYIESSPTNDRLVYLTPADVASYLDELATLKSQPIEIGFTGGEPFLNPDMIEILHLTLERGHFVLLLTNAMKPMMRPRVQRGLTELLALYREKLNFRVSLDHWSPVLHNQERGEGAFEETCLGIDWLAAQGAKLAIAGRNLWGEGQDESQAGFAALIESHQWPIQLDQPFALVLFPELDAHADVPEITPNCWTILGVDPSSLMCASSRMVVKRKGAKNPIVLPCTLLPYEPAFELGRTLTGSQGDTKLNHPHCAKFCVLGGGSCSA</sequence>
<dbReference type="PANTHER" id="PTHR11228">
    <property type="entry name" value="RADICAL SAM DOMAIN PROTEIN"/>
    <property type="match status" value="1"/>
</dbReference>
<dbReference type="InterPro" id="IPR013785">
    <property type="entry name" value="Aldolase_TIM"/>
</dbReference>
<dbReference type="RefSeq" id="WP_284360662.1">
    <property type="nucleotide sequence ID" value="NZ_BPFZ01000012.1"/>
</dbReference>
<reference evidence="7" key="2">
    <citation type="journal article" date="2023" name="ISME Commun">
        <title>Characterization of a bloom-associated alphaproteobacterial lineage, 'Candidatus Phycosocius': insights into freshwater algal-bacterial interactions.</title>
        <authorList>
            <person name="Tanabe Y."/>
            <person name="Yamaguchi H."/>
            <person name="Yoshida M."/>
            <person name="Kai A."/>
            <person name="Okazaki Y."/>
        </authorList>
    </citation>
    <scope>NUCLEOTIDE SEQUENCE</scope>
    <source>
        <strain evidence="7">BOTRYCO-1</strain>
    </source>
</reference>
<dbReference type="InterPro" id="IPR058240">
    <property type="entry name" value="rSAM_sf"/>
</dbReference>
<keyword evidence="5" id="KW-0411">Iron-sulfur</keyword>
<dbReference type="InterPro" id="IPR007197">
    <property type="entry name" value="rSAM"/>
</dbReference>
<evidence type="ECO:0000256" key="3">
    <source>
        <dbReference type="ARBA" id="ARBA00022723"/>
    </source>
</evidence>
<feature type="domain" description="Radical SAM core" evidence="6">
    <location>
        <begin position="35"/>
        <end position="179"/>
    </location>
</feature>
<gene>
    <name evidence="7" type="ORF">PsB1_1838</name>
</gene>
<keyword evidence="8" id="KW-1185">Reference proteome</keyword>
<dbReference type="Gene3D" id="3.20.20.70">
    <property type="entry name" value="Aldolase class I"/>
    <property type="match status" value="1"/>
</dbReference>
<evidence type="ECO:0000256" key="1">
    <source>
        <dbReference type="ARBA" id="ARBA00001966"/>
    </source>
</evidence>
<dbReference type="InterPro" id="IPR050377">
    <property type="entry name" value="Radical_SAM_PqqE_MftC-like"/>
</dbReference>
<dbReference type="EMBL" id="BPFZ01000012">
    <property type="protein sequence ID" value="GIU67684.1"/>
    <property type="molecule type" value="Genomic_DNA"/>
</dbReference>
<keyword evidence="3" id="KW-0479">Metal-binding</keyword>
<evidence type="ECO:0000256" key="5">
    <source>
        <dbReference type="ARBA" id="ARBA00023014"/>
    </source>
</evidence>
<evidence type="ECO:0000256" key="4">
    <source>
        <dbReference type="ARBA" id="ARBA00023004"/>
    </source>
</evidence>
<reference evidence="7" key="1">
    <citation type="submission" date="2021-05" db="EMBL/GenBank/DDBJ databases">
        <authorList>
            <person name="Tanabe Y."/>
        </authorList>
    </citation>
    <scope>NUCLEOTIDE SEQUENCE</scope>
    <source>
        <strain evidence="7">BOTRYCO-1</strain>
    </source>
</reference>
<proteinExistence type="predicted"/>
<evidence type="ECO:0000313" key="7">
    <source>
        <dbReference type="EMBL" id="GIU67684.1"/>
    </source>
</evidence>
<dbReference type="SFLD" id="SFLDS00029">
    <property type="entry name" value="Radical_SAM"/>
    <property type="match status" value="1"/>
</dbReference>
<organism evidence="7 8">
    <name type="scientific">Candidatus Phycosocius spiralis</name>
    <dbReference type="NCBI Taxonomy" id="2815099"/>
    <lineage>
        <taxon>Bacteria</taxon>
        <taxon>Pseudomonadati</taxon>
        <taxon>Pseudomonadota</taxon>
        <taxon>Alphaproteobacteria</taxon>
        <taxon>Caulobacterales</taxon>
        <taxon>Caulobacterales incertae sedis</taxon>
        <taxon>Candidatus Phycosocius</taxon>
    </lineage>
</organism>
<comment type="cofactor">
    <cofactor evidence="1">
        <name>[4Fe-4S] cluster</name>
        <dbReference type="ChEBI" id="CHEBI:49883"/>
    </cofactor>
</comment>
<name>A0ABQ4PXJ3_9PROT</name>
<keyword evidence="4" id="KW-0408">Iron</keyword>
<keyword evidence="2" id="KW-0949">S-adenosyl-L-methionine</keyword>
<dbReference type="Pfam" id="PF04055">
    <property type="entry name" value="Radical_SAM"/>
    <property type="match status" value="1"/>
</dbReference>
<protein>
    <recommendedName>
        <fullName evidence="6">Radical SAM core domain-containing protein</fullName>
    </recommendedName>
</protein>
<evidence type="ECO:0000256" key="2">
    <source>
        <dbReference type="ARBA" id="ARBA00022691"/>
    </source>
</evidence>
<evidence type="ECO:0000313" key="8">
    <source>
        <dbReference type="Proteomes" id="UP001161064"/>
    </source>
</evidence>
<dbReference type="CDD" id="cd01335">
    <property type="entry name" value="Radical_SAM"/>
    <property type="match status" value="1"/>
</dbReference>
<accession>A0ABQ4PXJ3</accession>
<dbReference type="SFLD" id="SFLDG01067">
    <property type="entry name" value="SPASM/twitch_domain_containing"/>
    <property type="match status" value="1"/>
</dbReference>
<comment type="caution">
    <text evidence="7">The sequence shown here is derived from an EMBL/GenBank/DDBJ whole genome shotgun (WGS) entry which is preliminary data.</text>
</comment>
<dbReference type="SUPFAM" id="SSF102114">
    <property type="entry name" value="Radical SAM enzymes"/>
    <property type="match status" value="1"/>
</dbReference>